<sequence length="206" mass="21422">MRGEVVGDVQQRGDVAHAFVVAEQVVIVQVRHVQLAQHVEQVVELLVDLEGQLEAFGLGRHAQRNALVGGGGEREEHGLIGQVLGKLAHVAHGAACAVVQHGQHDRQPGVADASDVERQAVGASRVGLHELVHVAGVAGVQARQLFHGGALARALAVAKAHATGVQHEGVEQVQIAPAGTFGALAEVILFAVALAEILHVEKADVV</sequence>
<evidence type="ECO:0000313" key="1">
    <source>
        <dbReference type="EMBL" id="MPM47863.1"/>
    </source>
</evidence>
<reference evidence="1" key="1">
    <citation type="submission" date="2019-08" db="EMBL/GenBank/DDBJ databases">
        <authorList>
            <person name="Kucharzyk K."/>
            <person name="Murdoch R.W."/>
            <person name="Higgins S."/>
            <person name="Loffler F."/>
        </authorList>
    </citation>
    <scope>NUCLEOTIDE SEQUENCE</scope>
</reference>
<dbReference type="EMBL" id="VSSQ01011851">
    <property type="protein sequence ID" value="MPM47863.1"/>
    <property type="molecule type" value="Genomic_DNA"/>
</dbReference>
<gene>
    <name evidence="1" type="ORF">SDC9_94584</name>
</gene>
<protein>
    <submittedName>
        <fullName evidence="1">Uncharacterized protein</fullName>
    </submittedName>
</protein>
<dbReference type="AlphaFoldDB" id="A0A645AAL6"/>
<organism evidence="1">
    <name type="scientific">bioreactor metagenome</name>
    <dbReference type="NCBI Taxonomy" id="1076179"/>
    <lineage>
        <taxon>unclassified sequences</taxon>
        <taxon>metagenomes</taxon>
        <taxon>ecological metagenomes</taxon>
    </lineage>
</organism>
<comment type="caution">
    <text evidence="1">The sequence shown here is derived from an EMBL/GenBank/DDBJ whole genome shotgun (WGS) entry which is preliminary data.</text>
</comment>
<name>A0A645AAL6_9ZZZZ</name>
<proteinExistence type="predicted"/>
<accession>A0A645AAL6</accession>